<accession>A0AAV5LS63</accession>
<evidence type="ECO:0000256" key="8">
    <source>
        <dbReference type="SAM" id="SignalP"/>
    </source>
</evidence>
<dbReference type="InterPro" id="IPR056562">
    <property type="entry name" value="LysM2_CERK1_LYK3_4_5"/>
</dbReference>
<dbReference type="InterPro" id="IPR057097">
    <property type="entry name" value="LysM_RLK3/10"/>
</dbReference>
<keyword evidence="5" id="KW-1133">Transmembrane helix</keyword>
<evidence type="ECO:0000256" key="2">
    <source>
        <dbReference type="ARBA" id="ARBA00022475"/>
    </source>
</evidence>
<sequence length="398" mass="44464">MLFLSVLKRKSTLDLIIVFPVLVFMSCCNVQGKCRPGCDLALASYYVAGDVHNVTYISSLFELANYRVIGPYNPQFNLDSIKAGDKIRVPFSCDDCVNGDVLGHTFSYTTMVGDTYDKVAQNVYANLTTSDWLQRVNSYAADKIPDSMPINVTVNCSCGDGRVSKDYGLFMTYPLRSGDNLTSVAAEAEVSAEILQRYNPEVDFSAGSGLVFIPAKVSNKNKSITQQSAGQDAKCQNPTNPLSYLPFQNPNYPTLSSPQTMLFISVLTRKTTVNFIMHPRNSSLNNPQIKNQDYIVTGDRIHVPFPCDCLNGDSLVHTFSYITQFEDKYDKVAQTVYANLSTWEWVHRVHRVNMAALSFWPSWSPELKGDHPATVAIDTYMVVQRLPIWIVSDMNVLL</sequence>
<reference evidence="11 12" key="1">
    <citation type="journal article" date="2021" name="Commun. Biol.">
        <title>The genome of Shorea leprosula (Dipterocarpaceae) highlights the ecological relevance of drought in aseasonal tropical rainforests.</title>
        <authorList>
            <person name="Ng K.K.S."/>
            <person name="Kobayashi M.J."/>
            <person name="Fawcett J.A."/>
            <person name="Hatakeyama M."/>
            <person name="Paape T."/>
            <person name="Ng C.H."/>
            <person name="Ang C.C."/>
            <person name="Tnah L.H."/>
            <person name="Lee C.T."/>
            <person name="Nishiyama T."/>
            <person name="Sese J."/>
            <person name="O'Brien M.J."/>
            <person name="Copetti D."/>
            <person name="Mohd Noor M.I."/>
            <person name="Ong R.C."/>
            <person name="Putra M."/>
            <person name="Sireger I.Z."/>
            <person name="Indrioko S."/>
            <person name="Kosugi Y."/>
            <person name="Izuno A."/>
            <person name="Isagi Y."/>
            <person name="Lee S.L."/>
            <person name="Shimizu K.K."/>
        </authorList>
    </citation>
    <scope>NUCLEOTIDE SEQUENCE [LARGE SCALE GENOMIC DNA]</scope>
    <source>
        <strain evidence="11">214</strain>
    </source>
</reference>
<proteinExistence type="predicted"/>
<evidence type="ECO:0000259" key="10">
    <source>
        <dbReference type="Pfam" id="PF23577"/>
    </source>
</evidence>
<evidence type="ECO:0000256" key="1">
    <source>
        <dbReference type="ARBA" id="ARBA00004162"/>
    </source>
</evidence>
<dbReference type="Proteomes" id="UP001054252">
    <property type="component" value="Unassembled WGS sequence"/>
</dbReference>
<evidence type="ECO:0000256" key="3">
    <source>
        <dbReference type="ARBA" id="ARBA00022692"/>
    </source>
</evidence>
<keyword evidence="3" id="KW-0812">Transmembrane</keyword>
<keyword evidence="7" id="KW-1015">Disulfide bond</keyword>
<dbReference type="PANTHER" id="PTHR46204">
    <property type="entry name" value="CHITIN ELICITOR RECEPTOR KINASE 1-RELATED"/>
    <property type="match status" value="1"/>
</dbReference>
<gene>
    <name evidence="11" type="ORF">SLEP1_g47960</name>
</gene>
<evidence type="ECO:0000313" key="12">
    <source>
        <dbReference type="Proteomes" id="UP001054252"/>
    </source>
</evidence>
<dbReference type="AlphaFoldDB" id="A0AAV5LS63"/>
<organism evidence="11 12">
    <name type="scientific">Rubroshorea leprosula</name>
    <dbReference type="NCBI Taxonomy" id="152421"/>
    <lineage>
        <taxon>Eukaryota</taxon>
        <taxon>Viridiplantae</taxon>
        <taxon>Streptophyta</taxon>
        <taxon>Embryophyta</taxon>
        <taxon>Tracheophyta</taxon>
        <taxon>Spermatophyta</taxon>
        <taxon>Magnoliopsida</taxon>
        <taxon>eudicotyledons</taxon>
        <taxon>Gunneridae</taxon>
        <taxon>Pentapetalae</taxon>
        <taxon>rosids</taxon>
        <taxon>malvids</taxon>
        <taxon>Malvales</taxon>
        <taxon>Dipterocarpaceae</taxon>
        <taxon>Rubroshorea</taxon>
    </lineage>
</organism>
<feature type="domain" description="LYK3/RLK10-like LysM" evidence="10">
    <location>
        <begin position="171"/>
        <end position="214"/>
    </location>
</feature>
<dbReference type="PANTHER" id="PTHR46204:SF2">
    <property type="entry name" value="CHITIN ELICITOR RECEPTOR KINASE 1"/>
    <property type="match status" value="1"/>
</dbReference>
<dbReference type="GO" id="GO:0005886">
    <property type="term" value="C:plasma membrane"/>
    <property type="evidence" value="ECO:0007669"/>
    <property type="project" value="UniProtKB-SubCell"/>
</dbReference>
<dbReference type="Pfam" id="PF23472">
    <property type="entry name" value="LysM2_CERK1_LYK3_4_5"/>
    <property type="match status" value="1"/>
</dbReference>
<keyword evidence="2" id="KW-1003">Cell membrane</keyword>
<name>A0AAV5LS63_9ROSI</name>
<dbReference type="Pfam" id="PF23577">
    <property type="entry name" value="LysM_RLK"/>
    <property type="match status" value="1"/>
</dbReference>
<evidence type="ECO:0000256" key="7">
    <source>
        <dbReference type="ARBA" id="ARBA00023157"/>
    </source>
</evidence>
<dbReference type="EMBL" id="BPVZ01000140">
    <property type="protein sequence ID" value="GKV40298.1"/>
    <property type="molecule type" value="Genomic_DNA"/>
</dbReference>
<evidence type="ECO:0000256" key="6">
    <source>
        <dbReference type="ARBA" id="ARBA00023136"/>
    </source>
</evidence>
<keyword evidence="12" id="KW-1185">Reference proteome</keyword>
<feature type="chain" id="PRO_5043977732" evidence="8">
    <location>
        <begin position="33"/>
        <end position="398"/>
    </location>
</feature>
<evidence type="ECO:0000256" key="4">
    <source>
        <dbReference type="ARBA" id="ARBA00022729"/>
    </source>
</evidence>
<comment type="caution">
    <text evidence="11">The sequence shown here is derived from an EMBL/GenBank/DDBJ whole genome shotgun (WGS) entry which is preliminary data.</text>
</comment>
<keyword evidence="4 8" id="KW-0732">Signal</keyword>
<feature type="signal peptide" evidence="8">
    <location>
        <begin position="1"/>
        <end position="32"/>
    </location>
</feature>
<evidence type="ECO:0000313" key="11">
    <source>
        <dbReference type="EMBL" id="GKV40298.1"/>
    </source>
</evidence>
<dbReference type="GO" id="GO:0019199">
    <property type="term" value="F:transmembrane receptor protein kinase activity"/>
    <property type="evidence" value="ECO:0007669"/>
    <property type="project" value="InterPro"/>
</dbReference>
<comment type="subcellular location">
    <subcellularLocation>
        <location evidence="1">Cell membrane</location>
        <topology evidence="1">Single-pass membrane protein</topology>
    </subcellularLocation>
</comment>
<evidence type="ECO:0000259" key="9">
    <source>
        <dbReference type="Pfam" id="PF23472"/>
    </source>
</evidence>
<evidence type="ECO:0000256" key="5">
    <source>
        <dbReference type="ARBA" id="ARBA00022989"/>
    </source>
</evidence>
<protein>
    <submittedName>
        <fullName evidence="11">Uncharacterized protein</fullName>
    </submittedName>
</protein>
<dbReference type="GO" id="GO:0045087">
    <property type="term" value="P:innate immune response"/>
    <property type="evidence" value="ECO:0007669"/>
    <property type="project" value="InterPro"/>
</dbReference>
<keyword evidence="6" id="KW-0472">Membrane</keyword>
<feature type="domain" description="LYK3/4/5 second LysM" evidence="9">
    <location>
        <begin position="104"/>
        <end position="152"/>
    </location>
</feature>
<dbReference type="InterPro" id="IPR044812">
    <property type="entry name" value="CERK1/LYK3-like"/>
</dbReference>